<accession>A0A8K0T8U4</accession>
<keyword evidence="5" id="KW-1185">Reference proteome</keyword>
<evidence type="ECO:0000259" key="3">
    <source>
        <dbReference type="PROSITE" id="PS50048"/>
    </source>
</evidence>
<dbReference type="InterPro" id="IPR036864">
    <property type="entry name" value="Zn2-C6_fun-type_DNA-bd_sf"/>
</dbReference>
<dbReference type="PROSITE" id="PS00463">
    <property type="entry name" value="ZN2_CY6_FUNGAL_1"/>
    <property type="match status" value="1"/>
</dbReference>
<dbReference type="EMBL" id="JAGPXD010000005">
    <property type="protein sequence ID" value="KAH7354221.1"/>
    <property type="molecule type" value="Genomic_DNA"/>
</dbReference>
<dbReference type="GO" id="GO:0008270">
    <property type="term" value="F:zinc ion binding"/>
    <property type="evidence" value="ECO:0007669"/>
    <property type="project" value="InterPro"/>
</dbReference>
<dbReference type="SUPFAM" id="SSF57701">
    <property type="entry name" value="Zn2/Cys6 DNA-binding domain"/>
    <property type="match status" value="1"/>
</dbReference>
<reference evidence="4" key="1">
    <citation type="journal article" date="2021" name="Nat. Commun.">
        <title>Genetic determinants of endophytism in the Arabidopsis root mycobiome.</title>
        <authorList>
            <person name="Mesny F."/>
            <person name="Miyauchi S."/>
            <person name="Thiergart T."/>
            <person name="Pickel B."/>
            <person name="Atanasova L."/>
            <person name="Karlsson M."/>
            <person name="Huettel B."/>
            <person name="Barry K.W."/>
            <person name="Haridas S."/>
            <person name="Chen C."/>
            <person name="Bauer D."/>
            <person name="Andreopoulos W."/>
            <person name="Pangilinan J."/>
            <person name="LaButti K."/>
            <person name="Riley R."/>
            <person name="Lipzen A."/>
            <person name="Clum A."/>
            <person name="Drula E."/>
            <person name="Henrissat B."/>
            <person name="Kohler A."/>
            <person name="Grigoriev I.V."/>
            <person name="Martin F.M."/>
            <person name="Hacquard S."/>
        </authorList>
    </citation>
    <scope>NUCLEOTIDE SEQUENCE</scope>
    <source>
        <strain evidence="4">MPI-CAGE-AT-0016</strain>
    </source>
</reference>
<dbReference type="PANTHER" id="PTHR38111:SF9">
    <property type="entry name" value="ZN(2)-C6 FUNGAL-TYPE DOMAIN-CONTAINING PROTEIN"/>
    <property type="match status" value="1"/>
</dbReference>
<dbReference type="PANTHER" id="PTHR38111">
    <property type="entry name" value="ZN(2)-C6 FUNGAL-TYPE DOMAIN-CONTAINING PROTEIN-RELATED"/>
    <property type="match status" value="1"/>
</dbReference>
<dbReference type="InterPro" id="IPR053178">
    <property type="entry name" value="Osmoadaptation_assoc"/>
</dbReference>
<keyword evidence="1" id="KW-0539">Nucleus</keyword>
<feature type="region of interest" description="Disordered" evidence="2">
    <location>
        <begin position="56"/>
        <end position="78"/>
    </location>
</feature>
<dbReference type="GO" id="GO:0000981">
    <property type="term" value="F:DNA-binding transcription factor activity, RNA polymerase II-specific"/>
    <property type="evidence" value="ECO:0007669"/>
    <property type="project" value="InterPro"/>
</dbReference>
<dbReference type="InterPro" id="IPR001138">
    <property type="entry name" value="Zn2Cys6_DnaBD"/>
</dbReference>
<protein>
    <recommendedName>
        <fullName evidence="3">Zn(2)-C6 fungal-type domain-containing protein</fullName>
    </recommendedName>
</protein>
<name>A0A8K0T8U4_9PEZI</name>
<evidence type="ECO:0000256" key="1">
    <source>
        <dbReference type="ARBA" id="ARBA00023242"/>
    </source>
</evidence>
<dbReference type="SMART" id="SM00066">
    <property type="entry name" value="GAL4"/>
    <property type="match status" value="1"/>
</dbReference>
<dbReference type="AlphaFoldDB" id="A0A8K0T8U4"/>
<dbReference type="OrthoDB" id="5332616at2759"/>
<evidence type="ECO:0000313" key="4">
    <source>
        <dbReference type="EMBL" id="KAH7354221.1"/>
    </source>
</evidence>
<evidence type="ECO:0000313" key="5">
    <source>
        <dbReference type="Proteomes" id="UP000813385"/>
    </source>
</evidence>
<gene>
    <name evidence="4" type="ORF">B0T11DRAFT_125429</name>
</gene>
<evidence type="ECO:0000256" key="2">
    <source>
        <dbReference type="SAM" id="MobiDB-lite"/>
    </source>
</evidence>
<proteinExistence type="predicted"/>
<dbReference type="Gene3D" id="4.10.240.10">
    <property type="entry name" value="Zn(2)-C6 fungal-type DNA-binding domain"/>
    <property type="match status" value="1"/>
</dbReference>
<dbReference type="CDD" id="cd00067">
    <property type="entry name" value="GAL4"/>
    <property type="match status" value="1"/>
</dbReference>
<organism evidence="4 5">
    <name type="scientific">Plectosphaerella cucumerina</name>
    <dbReference type="NCBI Taxonomy" id="40658"/>
    <lineage>
        <taxon>Eukaryota</taxon>
        <taxon>Fungi</taxon>
        <taxon>Dikarya</taxon>
        <taxon>Ascomycota</taxon>
        <taxon>Pezizomycotina</taxon>
        <taxon>Sordariomycetes</taxon>
        <taxon>Hypocreomycetidae</taxon>
        <taxon>Glomerellales</taxon>
        <taxon>Plectosphaerellaceae</taxon>
        <taxon>Plectosphaerella</taxon>
    </lineage>
</organism>
<sequence>MVGVPGKYKGCETCRARRVKCDNQRPQCKKCIDSGRECAGYQRDIVFITATVDDGGRCSSHPPRRAPSARRTRTNTPETPRIDLRAVQPFRPAWEHYILLTNLGELCQLRVVVLYTKLGEVQWDDTGDLGKVKLRLPPFKPRDVRNEGFLQDVAVESRLLVHLDTSKTVPRQSTLLFLSEPSGSAPSSSESLLPLQTPNSAAGIRALGPQAFRHFPAHHYFVRVFRHTSAMMSLLNRQPTFLSLNEWRITPWEVHEKTPLDHLLDIVVLLPALFHRADLLTPAPPALARRLEAQGLLSDCLAIEAKLDHWHSRLQSTNTPTSTSAYWAQDPSSPSTLLATMQIPFSDNLVFKDGSTALSLLTYWTALLLLHSTIDDVHTAVCTPVLDDYPYMYPDLPLELRIDINRYRQRRELAGRICRGLDFALGAGVQLDALDVPLAVATGVYREINETSRDGELEVHWCERFREAMAVNGQELAGDLMTKSWTSISRF</sequence>
<dbReference type="Pfam" id="PF00172">
    <property type="entry name" value="Zn_clus"/>
    <property type="match status" value="1"/>
</dbReference>
<dbReference type="PROSITE" id="PS50048">
    <property type="entry name" value="ZN2_CY6_FUNGAL_2"/>
    <property type="match status" value="1"/>
</dbReference>
<comment type="caution">
    <text evidence="4">The sequence shown here is derived from an EMBL/GenBank/DDBJ whole genome shotgun (WGS) entry which is preliminary data.</text>
</comment>
<feature type="domain" description="Zn(2)-C6 fungal-type" evidence="3">
    <location>
        <begin position="10"/>
        <end position="38"/>
    </location>
</feature>
<feature type="compositionally biased region" description="Basic residues" evidence="2">
    <location>
        <begin position="62"/>
        <end position="73"/>
    </location>
</feature>
<dbReference type="Proteomes" id="UP000813385">
    <property type="component" value="Unassembled WGS sequence"/>
</dbReference>